<gene>
    <name evidence="2" type="ORF">SCUD_LOCUS13778</name>
</gene>
<dbReference type="AlphaFoldDB" id="A0A183KFI4"/>
<evidence type="ECO:0000313" key="3">
    <source>
        <dbReference type="Proteomes" id="UP000279833"/>
    </source>
</evidence>
<organism evidence="4">
    <name type="scientific">Schistosoma curassoni</name>
    <dbReference type="NCBI Taxonomy" id="6186"/>
    <lineage>
        <taxon>Eukaryota</taxon>
        <taxon>Metazoa</taxon>
        <taxon>Spiralia</taxon>
        <taxon>Lophotrochozoa</taxon>
        <taxon>Platyhelminthes</taxon>
        <taxon>Trematoda</taxon>
        <taxon>Digenea</taxon>
        <taxon>Strigeidida</taxon>
        <taxon>Schistosomatoidea</taxon>
        <taxon>Schistosomatidae</taxon>
        <taxon>Schistosoma</taxon>
    </lineage>
</organism>
<dbReference type="Proteomes" id="UP000279833">
    <property type="component" value="Unassembled WGS sequence"/>
</dbReference>
<accession>A0A183KFI4</accession>
<protein>
    <submittedName>
        <fullName evidence="4">Transposase</fullName>
    </submittedName>
</protein>
<evidence type="ECO:0000313" key="4">
    <source>
        <dbReference type="WBParaSite" id="SCUD_0001378101-mRNA-1"/>
    </source>
</evidence>
<dbReference type="EMBL" id="UZAK01036145">
    <property type="protein sequence ID" value="VDP54056.1"/>
    <property type="molecule type" value="Genomic_DNA"/>
</dbReference>
<feature type="region of interest" description="Disordered" evidence="1">
    <location>
        <begin position="1"/>
        <end position="20"/>
    </location>
</feature>
<proteinExistence type="predicted"/>
<evidence type="ECO:0000313" key="2">
    <source>
        <dbReference type="EMBL" id="VDP54056.1"/>
    </source>
</evidence>
<evidence type="ECO:0000256" key="1">
    <source>
        <dbReference type="SAM" id="MobiDB-lite"/>
    </source>
</evidence>
<reference evidence="2 3" key="2">
    <citation type="submission" date="2018-11" db="EMBL/GenBank/DDBJ databases">
        <authorList>
            <consortium name="Pathogen Informatics"/>
        </authorList>
    </citation>
    <scope>NUCLEOTIDE SEQUENCE [LARGE SCALE GENOMIC DNA]</scope>
    <source>
        <strain evidence="2">Dakar</strain>
        <strain evidence="3">Dakar, Senegal</strain>
    </source>
</reference>
<name>A0A183KFI4_9TREM</name>
<keyword evidence="3" id="KW-1185">Reference proteome</keyword>
<dbReference type="WBParaSite" id="SCUD_0001378101-mRNA-1">
    <property type="protein sequence ID" value="SCUD_0001378101-mRNA-1"/>
    <property type="gene ID" value="SCUD_0001378101"/>
</dbReference>
<reference evidence="4" key="1">
    <citation type="submission" date="2016-06" db="UniProtKB">
        <authorList>
            <consortium name="WormBaseParasite"/>
        </authorList>
    </citation>
    <scope>IDENTIFICATION</scope>
</reference>
<sequence length="92" mass="10765">MEPMKAVGPENISAEAPKSDTKATTNMLHVLVTEIWKEAQVPTDWKQGYLTKERRSEQMCKPQWHHITVSTRERFQQSVIEQDERFSRHPTS</sequence>